<dbReference type="InterPro" id="IPR009003">
    <property type="entry name" value="Peptidase_S1_PA"/>
</dbReference>
<dbReference type="STRING" id="1867952.MTBPR1_180006"/>
<dbReference type="AlphaFoldDB" id="A0A1C3RFM1"/>
<dbReference type="PANTHER" id="PTHR43343">
    <property type="entry name" value="PEPTIDASE S12"/>
    <property type="match status" value="1"/>
</dbReference>
<keyword evidence="8" id="KW-0378">Hydrolase</keyword>
<dbReference type="Proteomes" id="UP000231658">
    <property type="component" value="Unassembled WGS sequence"/>
</dbReference>
<dbReference type="EMBL" id="FLYE01000010">
    <property type="protein sequence ID" value="SCA56093.1"/>
    <property type="molecule type" value="Genomic_DNA"/>
</dbReference>
<feature type="domain" description="PDZ" evidence="14">
    <location>
        <begin position="763"/>
        <end position="874"/>
    </location>
</feature>
<evidence type="ECO:0000256" key="3">
    <source>
        <dbReference type="ARBA" id="ARBA00022591"/>
    </source>
</evidence>
<evidence type="ECO:0000256" key="5">
    <source>
        <dbReference type="ARBA" id="ARBA00022670"/>
    </source>
</evidence>
<evidence type="ECO:0000256" key="11">
    <source>
        <dbReference type="ARBA" id="ARBA00023136"/>
    </source>
</evidence>
<dbReference type="InterPro" id="IPR001478">
    <property type="entry name" value="PDZ"/>
</dbReference>
<accession>A0A1C3RFM1</accession>
<evidence type="ECO:0000259" key="14">
    <source>
        <dbReference type="PROSITE" id="PS50106"/>
    </source>
</evidence>
<dbReference type="GO" id="GO:0046872">
    <property type="term" value="F:metal ion binding"/>
    <property type="evidence" value="ECO:0007669"/>
    <property type="project" value="UniProtKB-KW"/>
</dbReference>
<evidence type="ECO:0000313" key="15">
    <source>
        <dbReference type="EMBL" id="SCA56093.1"/>
    </source>
</evidence>
<dbReference type="PRINTS" id="PR00834">
    <property type="entry name" value="PROTEASES2C"/>
</dbReference>
<sequence length="874" mass="93112">MEDQETLLSLEDELEDNVPGHCSLEIRKFILFAGLVAVLILIGAFWYTNYYKEGIGAETAAMALGKEPAAPMARDFAQPGQPKAKLVNWFPRTPGGAAPGLGVSVPSMGNPMIPAAMPMGQAGMPIAMPIGLQNGQKKTKPMKGGFASVADIVHDSVVNISAVRGQAPAAKTGTNKPSPSVGNIFSNPFSGRSFENIGSGVIVRNDGYVVTNYHIIRDAGSVTVNVFTGDLVDRYPASVIKLDEVLDLALLKIEPKKPLTAAILANSDVTKVADEVIAVGSPFGLSQTVSRGIISAKRKSLTIENITHANLLQTDAAINQGNSGGPLIGADAKVVGINTAIYTPTGSFAGIGFAVPSNQVRTFLVEQIKTLPTKMGKPMMQQVMMQGVAMTQPTGAPPIPASAKPPHTDGREQMDCQTCHQITGGGQAMGQTVALTKRQMQQGPAISATARNPHNDERAQMKCTMCHQINGGGKPTAQVVALTKRQMQQGPAISATARSPHGDERDQMKCTMCHQINGGGKPMAQVVALTKRQMQQGPAISATARNPHNDERAQMKCTMCHQINGGGTPTAQVVAMPQQNGAPPIPATAKPPHRDGRETMNCTTCHQIIGATPAAFNYQFAGPSKNFGLNVAAQVGGLTKQDNRATLPARDFFIQGASVLPIDSPLVQHTGTSPGRGVFVNKVIPQSPAHAAGVKINDIILRVDGRRVNSPLEMSQALDKIIVGDPVRMTLMRNGRRSDVELVKVKTMVAPRPQTNVQKKPNTPTLRKKAQANVKAPVPNEFNWRGIEVENFRRPTPVEAPQGKQPGGAIVGDITRGSPAERAGVMRNDVILEVNARSAKNAKKFDKAIKKARKENMIVLRIDRAGKEVFLVLR</sequence>
<dbReference type="SUPFAM" id="SSF48695">
    <property type="entry name" value="Multiheme cytochromes"/>
    <property type="match status" value="1"/>
</dbReference>
<reference evidence="15 16" key="1">
    <citation type="submission" date="2016-07" db="EMBL/GenBank/DDBJ databases">
        <authorList>
            <person name="Lefevre C.T."/>
        </authorList>
    </citation>
    <scope>NUCLEOTIDE SEQUENCE [LARGE SCALE GENOMIC DNA]</scope>
    <source>
        <strain evidence="15">PR1</strain>
    </source>
</reference>
<keyword evidence="3" id="KW-0091">Biomineralization</keyword>
<dbReference type="OrthoDB" id="7313317at2"/>
<evidence type="ECO:0000256" key="9">
    <source>
        <dbReference type="ARBA" id="ARBA00022989"/>
    </source>
</evidence>
<evidence type="ECO:0000256" key="8">
    <source>
        <dbReference type="ARBA" id="ARBA00022801"/>
    </source>
</evidence>
<evidence type="ECO:0000256" key="12">
    <source>
        <dbReference type="ARBA" id="ARBA00023178"/>
    </source>
</evidence>
<protein>
    <recommendedName>
        <fullName evidence="14">PDZ domain-containing protein</fullName>
    </recommendedName>
</protein>
<dbReference type="Pfam" id="PF18509">
    <property type="entry name" value="MCR"/>
    <property type="match status" value="2"/>
</dbReference>
<dbReference type="InterPro" id="IPR040963">
    <property type="entry name" value="MCR"/>
</dbReference>
<keyword evidence="11 13" id="KW-0472">Membrane</keyword>
<evidence type="ECO:0000256" key="13">
    <source>
        <dbReference type="SAM" id="Phobius"/>
    </source>
</evidence>
<dbReference type="Gene3D" id="2.30.42.60">
    <property type="match status" value="2"/>
</dbReference>
<keyword evidence="4" id="KW-0349">Heme</keyword>
<dbReference type="GO" id="GO:0110146">
    <property type="term" value="C:magnetosome membrane"/>
    <property type="evidence" value="ECO:0007669"/>
    <property type="project" value="UniProtKB-SubCell"/>
</dbReference>
<dbReference type="InterPro" id="IPR036280">
    <property type="entry name" value="Multihaem_cyt_sf"/>
</dbReference>
<dbReference type="GO" id="GO:0004252">
    <property type="term" value="F:serine-type endopeptidase activity"/>
    <property type="evidence" value="ECO:0007669"/>
    <property type="project" value="InterPro"/>
</dbReference>
<dbReference type="PROSITE" id="PS50106">
    <property type="entry name" value="PDZ"/>
    <property type="match status" value="2"/>
</dbReference>
<organism evidence="15 16">
    <name type="scientific">Candidatus Terasakiella magnetica</name>
    <dbReference type="NCBI Taxonomy" id="1867952"/>
    <lineage>
        <taxon>Bacteria</taxon>
        <taxon>Pseudomonadati</taxon>
        <taxon>Pseudomonadota</taxon>
        <taxon>Alphaproteobacteria</taxon>
        <taxon>Rhodospirillales</taxon>
        <taxon>Terasakiellaceae</taxon>
        <taxon>Terasakiella</taxon>
    </lineage>
</organism>
<dbReference type="InterPro" id="IPR001940">
    <property type="entry name" value="Peptidase_S1C"/>
</dbReference>
<proteinExistence type="predicted"/>
<gene>
    <name evidence="15" type="primary">mamE</name>
    <name evidence="15" type="ORF">MTBPR1_180006</name>
</gene>
<keyword evidence="6 13" id="KW-0812">Transmembrane</keyword>
<name>A0A1C3RFM1_9PROT</name>
<dbReference type="GO" id="GO:0006508">
    <property type="term" value="P:proteolysis"/>
    <property type="evidence" value="ECO:0007669"/>
    <property type="project" value="UniProtKB-KW"/>
</dbReference>
<evidence type="ECO:0000256" key="1">
    <source>
        <dbReference type="ARBA" id="ARBA00001971"/>
    </source>
</evidence>
<dbReference type="InterPro" id="IPR036034">
    <property type="entry name" value="PDZ_sf"/>
</dbReference>
<keyword evidence="16" id="KW-1185">Reference proteome</keyword>
<keyword evidence="5" id="KW-0645">Protease</keyword>
<dbReference type="Gene3D" id="2.40.10.120">
    <property type="match status" value="1"/>
</dbReference>
<keyword evidence="12" id="KW-1281">Magnetosome</keyword>
<dbReference type="RefSeq" id="WP_069186782.1">
    <property type="nucleotide sequence ID" value="NZ_FLYE01000010.1"/>
</dbReference>
<dbReference type="Gene3D" id="2.30.42.10">
    <property type="match status" value="2"/>
</dbReference>
<dbReference type="InterPro" id="IPR051201">
    <property type="entry name" value="Chloro_Bact_Ser_Proteases"/>
</dbReference>
<keyword evidence="9 13" id="KW-1133">Transmembrane helix</keyword>
<dbReference type="CDD" id="cd06779">
    <property type="entry name" value="cpPDZ_Deg_HtrA-like"/>
    <property type="match status" value="1"/>
</dbReference>
<dbReference type="Pfam" id="PF13180">
    <property type="entry name" value="PDZ_2"/>
    <property type="match status" value="2"/>
</dbReference>
<dbReference type="PANTHER" id="PTHR43343:SF3">
    <property type="entry name" value="PROTEASE DO-LIKE 8, CHLOROPLASTIC"/>
    <property type="match status" value="1"/>
</dbReference>
<dbReference type="Pfam" id="PF13365">
    <property type="entry name" value="Trypsin_2"/>
    <property type="match status" value="1"/>
</dbReference>
<comment type="cofactor">
    <cofactor evidence="1">
        <name>heme</name>
        <dbReference type="ChEBI" id="CHEBI:30413"/>
    </cofactor>
</comment>
<dbReference type="SMART" id="SM00228">
    <property type="entry name" value="PDZ"/>
    <property type="match status" value="2"/>
</dbReference>
<evidence type="ECO:0000256" key="6">
    <source>
        <dbReference type="ARBA" id="ARBA00022692"/>
    </source>
</evidence>
<dbReference type="SUPFAM" id="SSF50494">
    <property type="entry name" value="Trypsin-like serine proteases"/>
    <property type="match status" value="1"/>
</dbReference>
<evidence type="ECO:0000256" key="7">
    <source>
        <dbReference type="ARBA" id="ARBA00022723"/>
    </source>
</evidence>
<evidence type="ECO:0000256" key="4">
    <source>
        <dbReference type="ARBA" id="ARBA00022617"/>
    </source>
</evidence>
<evidence type="ECO:0000256" key="10">
    <source>
        <dbReference type="ARBA" id="ARBA00023004"/>
    </source>
</evidence>
<comment type="subcellular location">
    <subcellularLocation>
        <location evidence="2">Magnetosome membrane</location>
        <topology evidence="2">Single-pass membrane protein</topology>
    </subcellularLocation>
</comment>
<feature type="domain" description="PDZ" evidence="14">
    <location>
        <begin position="677"/>
        <end position="710"/>
    </location>
</feature>
<dbReference type="SUPFAM" id="SSF50156">
    <property type="entry name" value="PDZ domain-like"/>
    <property type="match status" value="2"/>
</dbReference>
<keyword evidence="7" id="KW-0479">Metal-binding</keyword>
<feature type="transmembrane region" description="Helical" evidence="13">
    <location>
        <begin position="29"/>
        <end position="47"/>
    </location>
</feature>
<evidence type="ECO:0000313" key="16">
    <source>
        <dbReference type="Proteomes" id="UP000231658"/>
    </source>
</evidence>
<evidence type="ECO:0000256" key="2">
    <source>
        <dbReference type="ARBA" id="ARBA00004206"/>
    </source>
</evidence>
<keyword evidence="10" id="KW-0408">Iron</keyword>